<dbReference type="Proteomes" id="UP000596202">
    <property type="component" value="Chromosome"/>
</dbReference>
<organism evidence="1 2">
    <name type="scientific">Myroides odoratus</name>
    <name type="common">Flavobacterium odoratum</name>
    <dbReference type="NCBI Taxonomy" id="256"/>
    <lineage>
        <taxon>Bacteria</taxon>
        <taxon>Pseudomonadati</taxon>
        <taxon>Bacteroidota</taxon>
        <taxon>Flavobacteriia</taxon>
        <taxon>Flavobacteriales</taxon>
        <taxon>Flavobacteriaceae</taxon>
        <taxon>Myroides</taxon>
    </lineage>
</organism>
<reference evidence="1 2" key="1">
    <citation type="submission" date="2021-01" db="EMBL/GenBank/DDBJ databases">
        <title>FDA dAtabase for Regulatory Grade micrObial Sequences (FDA-ARGOS): Supporting development and validation of Infectious Disease Dx tests.</title>
        <authorList>
            <person name="Sproer C."/>
            <person name="Gronow S."/>
            <person name="Severitt S."/>
            <person name="Schroder I."/>
            <person name="Tallon L."/>
            <person name="Sadzewicz L."/>
            <person name="Zhao X."/>
            <person name="Boylan J."/>
            <person name="Ott S."/>
            <person name="Bowen H."/>
            <person name="Vavikolanu K."/>
            <person name="Mehta A."/>
            <person name="Aluvathingal J."/>
            <person name="Nadendla S."/>
            <person name="Lowell S."/>
            <person name="Myers T."/>
            <person name="Yan Y."/>
            <person name="Sichtig H."/>
        </authorList>
    </citation>
    <scope>NUCLEOTIDE SEQUENCE [LARGE SCALE GENOMIC DNA]</scope>
    <source>
        <strain evidence="1 2">FDAARGOS_1131</strain>
    </source>
</reference>
<dbReference type="PRINTS" id="PR01955">
    <property type="entry name" value="LANCFRANKIA"/>
</dbReference>
<evidence type="ECO:0000313" key="2">
    <source>
        <dbReference type="Proteomes" id="UP000596202"/>
    </source>
</evidence>
<dbReference type="GO" id="GO:0031179">
    <property type="term" value="P:peptide modification"/>
    <property type="evidence" value="ECO:0007669"/>
    <property type="project" value="InterPro"/>
</dbReference>
<dbReference type="PRINTS" id="PR01950">
    <property type="entry name" value="LANCSUPER"/>
</dbReference>
<accession>A0A9Q7E7G4</accession>
<proteinExistence type="predicted"/>
<sequence>MHTLSTFPYDNLLTNIENVISKSNSTLTSIAMKDGLLGLSLFYYHYYLHTDNPKFLELTGKYLNKCFLYLKESQIEYFSTYDLLDLGRFTSYLNKEKVLNTDDTIDFLLDTDVYAIKLLDEQFTIKNLDSVLGVIGIGHYFLDTSQSINRDKTMNYIIDFISDSSIIDTDDSIYWTFPSAQLGQEVRVKRFGPTNGQAGVLNFLLKALQQGYQSKNCTELIEKSIANLLKSKGIYQGFRTFPYALFPEYEEPYQNIAYGDIGVGNFLYRYGVFSKQPKLKTIGLQTIERASEFRDTEYLFIKDAPLLHGASGLAAFFETYAKETNSKKINKAASYWRNQVLNFSTLTNHWAGFKTYYNGYDNRFQLSYAYGISGIGLFLMHSKQDIKHAYLSFLNFHIE</sequence>
<dbReference type="SUPFAM" id="SSF158745">
    <property type="entry name" value="LanC-like"/>
    <property type="match status" value="1"/>
</dbReference>
<evidence type="ECO:0000313" key="1">
    <source>
        <dbReference type="EMBL" id="QQT98831.1"/>
    </source>
</evidence>
<dbReference type="Gene3D" id="1.50.10.20">
    <property type="match status" value="1"/>
</dbReference>
<dbReference type="InterPro" id="IPR007822">
    <property type="entry name" value="LANC-like"/>
</dbReference>
<dbReference type="AlphaFoldDB" id="A0A9Q7E7G4"/>
<name>A0A9Q7E7G4_MYROD</name>
<dbReference type="OrthoDB" id="6313827at2"/>
<protein>
    <submittedName>
        <fullName evidence="1">Lanthionine synthetase</fullName>
    </submittedName>
</protein>
<dbReference type="EMBL" id="CP068108">
    <property type="protein sequence ID" value="QQT98831.1"/>
    <property type="molecule type" value="Genomic_DNA"/>
</dbReference>
<gene>
    <name evidence="1" type="ORF">I6I88_11455</name>
</gene>
<dbReference type="Pfam" id="PF05147">
    <property type="entry name" value="LANC_like"/>
    <property type="match status" value="1"/>
</dbReference>